<dbReference type="InterPro" id="IPR020987">
    <property type="entry name" value="Centromere_Cenp-M"/>
</dbReference>
<dbReference type="AlphaFoldDB" id="A0A7N4PNH7"/>
<evidence type="ECO:0000256" key="4">
    <source>
        <dbReference type="ARBA" id="ARBA00022454"/>
    </source>
</evidence>
<dbReference type="FunCoup" id="A0A7N4PNH7">
    <property type="interactions" value="1180"/>
</dbReference>
<protein>
    <recommendedName>
        <fullName evidence="3">Centromere protein M</fullName>
    </recommendedName>
</protein>
<dbReference type="PANTHER" id="PTHR34436">
    <property type="entry name" value="CENTROMERE PROTEIN M"/>
    <property type="match status" value="1"/>
</dbReference>
<reference evidence="7" key="3">
    <citation type="submission" date="2025-09" db="UniProtKB">
        <authorList>
            <consortium name="Ensembl"/>
        </authorList>
    </citation>
    <scope>IDENTIFICATION</scope>
</reference>
<reference evidence="7 8" key="1">
    <citation type="journal article" date="2011" name="Proc. Natl. Acad. Sci. U.S.A.">
        <title>Genetic diversity and population structure of the endangered marsupial Sarcophilus harrisii (Tasmanian devil).</title>
        <authorList>
            <person name="Miller W."/>
            <person name="Hayes V.M."/>
            <person name="Ratan A."/>
            <person name="Petersen D.C."/>
            <person name="Wittekindt N.E."/>
            <person name="Miller J."/>
            <person name="Walenz B."/>
            <person name="Knight J."/>
            <person name="Qi J."/>
            <person name="Zhao F."/>
            <person name="Wang Q."/>
            <person name="Bedoya-Reina O.C."/>
            <person name="Katiyar N."/>
            <person name="Tomsho L.P."/>
            <person name="Kasson L.M."/>
            <person name="Hardie R.A."/>
            <person name="Woodbridge P."/>
            <person name="Tindall E.A."/>
            <person name="Bertelsen M.F."/>
            <person name="Dixon D."/>
            <person name="Pyecroft S."/>
            <person name="Helgen K.M."/>
            <person name="Lesk A.M."/>
            <person name="Pringle T.H."/>
            <person name="Patterson N."/>
            <person name="Zhang Y."/>
            <person name="Kreiss A."/>
            <person name="Woods G.M."/>
            <person name="Jones M.E."/>
            <person name="Schuster S.C."/>
        </authorList>
    </citation>
    <scope>NUCLEOTIDE SEQUENCE [LARGE SCALE GENOMIC DNA]</scope>
</reference>
<organism evidence="7 8">
    <name type="scientific">Sarcophilus harrisii</name>
    <name type="common">Tasmanian devil</name>
    <name type="synonym">Sarcophilus laniarius</name>
    <dbReference type="NCBI Taxonomy" id="9305"/>
    <lineage>
        <taxon>Eukaryota</taxon>
        <taxon>Metazoa</taxon>
        <taxon>Chordata</taxon>
        <taxon>Craniata</taxon>
        <taxon>Vertebrata</taxon>
        <taxon>Euteleostomi</taxon>
        <taxon>Mammalia</taxon>
        <taxon>Metatheria</taxon>
        <taxon>Dasyuromorphia</taxon>
        <taxon>Dasyuridae</taxon>
        <taxon>Sarcophilus</taxon>
    </lineage>
</organism>
<evidence type="ECO:0000256" key="2">
    <source>
        <dbReference type="ARBA" id="ARBA00004584"/>
    </source>
</evidence>
<comment type="subcellular location">
    <subcellularLocation>
        <location evidence="2">Chromosome</location>
        <location evidence="2">Centromere</location>
    </subcellularLocation>
    <subcellularLocation>
        <location evidence="1">Nucleus</location>
    </subcellularLocation>
</comment>
<dbReference type="OrthoDB" id="2386686at2759"/>
<proteinExistence type="predicted"/>
<evidence type="ECO:0000256" key="5">
    <source>
        <dbReference type="ARBA" id="ARBA00023242"/>
    </source>
</evidence>
<evidence type="ECO:0000256" key="3">
    <source>
        <dbReference type="ARBA" id="ARBA00016382"/>
    </source>
</evidence>
<dbReference type="InterPro" id="IPR027417">
    <property type="entry name" value="P-loop_NTPase"/>
</dbReference>
<dbReference type="GO" id="GO:0000939">
    <property type="term" value="C:inner kinetochore"/>
    <property type="evidence" value="ECO:0007669"/>
    <property type="project" value="Ensembl"/>
</dbReference>
<name>A0A7N4PNH7_SARHA</name>
<evidence type="ECO:0000313" key="8">
    <source>
        <dbReference type="Proteomes" id="UP000007648"/>
    </source>
</evidence>
<dbReference type="RefSeq" id="XP_031793952.1">
    <property type="nucleotide sequence ID" value="XM_031938092.1"/>
</dbReference>
<evidence type="ECO:0000256" key="1">
    <source>
        <dbReference type="ARBA" id="ARBA00004123"/>
    </source>
</evidence>
<dbReference type="Proteomes" id="UP000007648">
    <property type="component" value="Unassembled WGS sequence"/>
</dbReference>
<dbReference type="Gene3D" id="3.40.50.300">
    <property type="entry name" value="P-loop containing nucleotide triphosphate hydrolases"/>
    <property type="match status" value="1"/>
</dbReference>
<keyword evidence="4" id="KW-0158">Chromosome</keyword>
<accession>A0A7N4PNH7</accession>
<gene>
    <name evidence="7" type="primary">CENPM</name>
</gene>
<dbReference type="KEGG" id="shr:100925370"/>
<evidence type="ECO:0000313" key="7">
    <source>
        <dbReference type="Ensembl" id="ENSSHAP00000040171.1"/>
    </source>
</evidence>
<dbReference type="Pfam" id="PF11111">
    <property type="entry name" value="CENP-M"/>
    <property type="match status" value="1"/>
</dbReference>
<dbReference type="CTD" id="79019"/>
<keyword evidence="8" id="KW-1185">Reference proteome</keyword>
<dbReference type="GeneTree" id="ENSGT00390000017504"/>
<sequence length="215" mass="23607">MQGANAPQEDLKTKRTCAVARHPPDVFTGVKMALLRPLDKLPTLDVATVLLLGTEETLLQQLGAAIIEECEGTAKIQVHMASSLPLPSDRECFRPRIDLIVFVLSLHSKYSLKTVELSLPHVDASFFLGKVCFLVTGARNEQNNGVHLDTVKKMAATYHSPLLFADLEVKCFRVSMAQRLIRILQICAGHVPGLSALNLLSMMKGSLDLSEQECD</sequence>
<keyword evidence="5" id="KW-0539">Nucleus</keyword>
<evidence type="ECO:0000256" key="6">
    <source>
        <dbReference type="ARBA" id="ARBA00023328"/>
    </source>
</evidence>
<dbReference type="GeneID" id="100925370"/>
<dbReference type="InParanoid" id="A0A7N4PNH7"/>
<dbReference type="PANTHER" id="PTHR34436:SF1">
    <property type="entry name" value="CENTROMERE PROTEIN M"/>
    <property type="match status" value="1"/>
</dbReference>
<keyword evidence="6" id="KW-0137">Centromere</keyword>
<dbReference type="Ensembl" id="ENSSHAT00000038406.1">
    <property type="protein sequence ID" value="ENSSHAP00000040171.1"/>
    <property type="gene ID" value="ENSSHAG00000028188.1"/>
</dbReference>
<reference evidence="7" key="2">
    <citation type="submission" date="2025-08" db="UniProtKB">
        <authorList>
            <consortium name="Ensembl"/>
        </authorList>
    </citation>
    <scope>IDENTIFICATION</scope>
</reference>
<dbReference type="GO" id="GO:0005634">
    <property type="term" value="C:nucleus"/>
    <property type="evidence" value="ECO:0007669"/>
    <property type="project" value="UniProtKB-SubCell"/>
</dbReference>